<sequence length="307" mass="34062">MAQLASHRSLHVLLVAVFALVAAARVAASDVLTLGRISDDPRNHYAQLKPLLDYVVPRMRDVGIRQGRILMARDARQMANYLRRGSVDWVTETPAMAVELRNLTGAQAMLLTERSGVSAYRSFFFVRRDSGIHSLEGLSGRSIAFEHVASTSAYLVPVIELLQNGLRLEPLTAIGDAPQGQAVGYLFSRSEANTAIWVAKGLVSAGVISSLGWDNPRTLPESVKSELQVIHETRAMPRGLELVRADLDRRVRERLRQLLLAAADDPDAADAMREFFGATRFLPLDDVHELQLERLRDGLVRVHREVE</sequence>
<name>A0A4S3KZB3_9GAMM</name>
<comment type="caution">
    <text evidence="1">The sequence shown here is derived from an EMBL/GenBank/DDBJ whole genome shotgun (WGS) entry which is preliminary data.</text>
</comment>
<dbReference type="SUPFAM" id="SSF53850">
    <property type="entry name" value="Periplasmic binding protein-like II"/>
    <property type="match status" value="1"/>
</dbReference>
<dbReference type="AlphaFoldDB" id="A0A4S3KZB3"/>
<reference evidence="1 2" key="1">
    <citation type="submission" date="2019-03" db="EMBL/GenBank/DDBJ databases">
        <title>Genomic Encyclopedia of Type Strains, Phase IV (KMG-IV): sequencing the most valuable type-strain genomes for metagenomic binning, comparative biology and taxonomic classification.</title>
        <authorList>
            <person name="Goeker M."/>
        </authorList>
    </citation>
    <scope>NUCLEOTIDE SEQUENCE [LARGE SCALE GENOMIC DNA]</scope>
    <source>
        <strain evidence="1 2">DSM 21944</strain>
    </source>
</reference>
<dbReference type="PANTHER" id="PTHR35841">
    <property type="entry name" value="PHOSPHONATES-BINDING PERIPLASMIC PROTEIN"/>
    <property type="match status" value="1"/>
</dbReference>
<dbReference type="OrthoDB" id="225238at2"/>
<protein>
    <submittedName>
        <fullName evidence="1">Phosphonate transport system substrate-binding protein</fullName>
    </submittedName>
</protein>
<organism evidence="1 2">
    <name type="scientific">Pseudofulvimonas gallinarii</name>
    <dbReference type="NCBI Taxonomy" id="634155"/>
    <lineage>
        <taxon>Bacteria</taxon>
        <taxon>Pseudomonadati</taxon>
        <taxon>Pseudomonadota</taxon>
        <taxon>Gammaproteobacteria</taxon>
        <taxon>Lysobacterales</taxon>
        <taxon>Rhodanobacteraceae</taxon>
        <taxon>Pseudofulvimonas</taxon>
    </lineage>
</organism>
<dbReference type="RefSeq" id="WP_123522196.1">
    <property type="nucleotide sequence ID" value="NZ_JBHLWF010000012.1"/>
</dbReference>
<dbReference type="Proteomes" id="UP000294599">
    <property type="component" value="Unassembled WGS sequence"/>
</dbReference>
<dbReference type="EMBL" id="SMAF01000015">
    <property type="protein sequence ID" value="TCS96316.1"/>
    <property type="molecule type" value="Genomic_DNA"/>
</dbReference>
<evidence type="ECO:0000313" key="1">
    <source>
        <dbReference type="EMBL" id="TCS96316.1"/>
    </source>
</evidence>
<proteinExistence type="predicted"/>
<evidence type="ECO:0000313" key="2">
    <source>
        <dbReference type="Proteomes" id="UP000294599"/>
    </source>
</evidence>
<accession>A0A4S3KZB3</accession>
<keyword evidence="2" id="KW-1185">Reference proteome</keyword>
<dbReference type="Pfam" id="PF12974">
    <property type="entry name" value="Phosphonate-bd"/>
    <property type="match status" value="1"/>
</dbReference>
<dbReference type="Gene3D" id="3.40.190.10">
    <property type="entry name" value="Periplasmic binding protein-like II"/>
    <property type="match status" value="2"/>
</dbReference>
<gene>
    <name evidence="1" type="ORF">EDC25_1154</name>
</gene>
<dbReference type="PANTHER" id="PTHR35841:SF1">
    <property type="entry name" value="PHOSPHONATES-BINDING PERIPLASMIC PROTEIN"/>
    <property type="match status" value="1"/>
</dbReference>